<evidence type="ECO:0000313" key="3">
    <source>
        <dbReference type="EMBL" id="CAK7274488.1"/>
    </source>
</evidence>
<feature type="compositionally biased region" description="Polar residues" evidence="1">
    <location>
        <begin position="94"/>
        <end position="105"/>
    </location>
</feature>
<keyword evidence="2" id="KW-1133">Transmembrane helix</keyword>
<feature type="compositionally biased region" description="Basic and acidic residues" evidence="1">
    <location>
        <begin position="222"/>
        <end position="235"/>
    </location>
</feature>
<organism evidence="3 4">
    <name type="scientific">Sporothrix epigloea</name>
    <dbReference type="NCBI Taxonomy" id="1892477"/>
    <lineage>
        <taxon>Eukaryota</taxon>
        <taxon>Fungi</taxon>
        <taxon>Dikarya</taxon>
        <taxon>Ascomycota</taxon>
        <taxon>Pezizomycotina</taxon>
        <taxon>Sordariomycetes</taxon>
        <taxon>Sordariomycetidae</taxon>
        <taxon>Ophiostomatales</taxon>
        <taxon>Ophiostomataceae</taxon>
        <taxon>Sporothrix</taxon>
    </lineage>
</organism>
<feature type="compositionally biased region" description="Low complexity" evidence="1">
    <location>
        <begin position="38"/>
        <end position="49"/>
    </location>
</feature>
<feature type="compositionally biased region" description="Basic residues" evidence="1">
    <location>
        <begin position="236"/>
        <end position="250"/>
    </location>
</feature>
<name>A0ABP0E1P4_9PEZI</name>
<protein>
    <submittedName>
        <fullName evidence="3">Uncharacterized protein</fullName>
    </submittedName>
</protein>
<keyword evidence="2" id="KW-0812">Transmembrane</keyword>
<evidence type="ECO:0000313" key="4">
    <source>
        <dbReference type="Proteomes" id="UP001642502"/>
    </source>
</evidence>
<dbReference type="EMBL" id="CAWUON010000145">
    <property type="protein sequence ID" value="CAK7274488.1"/>
    <property type="molecule type" value="Genomic_DNA"/>
</dbReference>
<keyword evidence="2" id="KW-0472">Membrane</keyword>
<feature type="region of interest" description="Disordered" evidence="1">
    <location>
        <begin position="1"/>
        <end position="113"/>
    </location>
</feature>
<feature type="transmembrane region" description="Helical" evidence="2">
    <location>
        <begin position="516"/>
        <end position="538"/>
    </location>
</feature>
<comment type="caution">
    <text evidence="3">The sequence shown here is derived from an EMBL/GenBank/DDBJ whole genome shotgun (WGS) entry which is preliminary data.</text>
</comment>
<feature type="compositionally biased region" description="Polar residues" evidence="1">
    <location>
        <begin position="134"/>
        <end position="150"/>
    </location>
</feature>
<feature type="region of interest" description="Disordered" evidence="1">
    <location>
        <begin position="311"/>
        <end position="331"/>
    </location>
</feature>
<feature type="compositionally biased region" description="Low complexity" evidence="1">
    <location>
        <begin position="59"/>
        <end position="80"/>
    </location>
</feature>
<feature type="region of interest" description="Disordered" evidence="1">
    <location>
        <begin position="134"/>
        <end position="258"/>
    </location>
</feature>
<dbReference type="Proteomes" id="UP001642502">
    <property type="component" value="Unassembled WGS sequence"/>
</dbReference>
<gene>
    <name evidence="3" type="ORF">SEPCBS119000_006198</name>
</gene>
<feature type="compositionally biased region" description="Gly residues" evidence="1">
    <location>
        <begin position="22"/>
        <end position="35"/>
    </location>
</feature>
<sequence>MLDTSEHSSLMIRNGSNSSSRSGGGDRSGVQGQGTTGAPPLHAPVAAAAQGSRHHFAHSLSELSSPLSLRRHSPSPNRSPAPGLGRDPNKGRVRSQTQSHGNQNLRDSEIRDIQGQYSTRGSTLSKGLAAGENVNKNYTSDAPSMSSQDPHLNHVHSSRTVSPLASAVVPTGSSSGSSRHKDSFPSRTAASPASLPWSHAPHIHSDKDLKRPDKTGSQQLPAHRDSVQQHRDHEHSHRHRHHHHHHRQHHSWSTGGGAGYTGGHLSTIAALAATATAVAAASPTTPVASLPTPIAHTQANTTAGSLGPEATQLQKEQLQQHQQQQQHERQASVASGVGIAVDPVAIRAAAAALKRIQREQSRNAASVLRAATTELDQMSSSTSQRLDAVYGSILTRLGVLQDAVLALRSLALAARATNRRFTFEAEAIAHDFDQQVTQLEAPDLTSGEAGTHREISVVLTPANQQYRLEQLSSRVHRGRQTIQTLAERVAAVHNKVQRWERAEGVWQERTRARLRAFWVIVSSVSLVLVLMVLLAVMLRSPGGGISTETSIKPNHPIGAPDVAATPSPVDGFRLTFPEKTYSANNGEGTTTGEEVDPLRRLLDEL</sequence>
<evidence type="ECO:0000256" key="2">
    <source>
        <dbReference type="SAM" id="Phobius"/>
    </source>
</evidence>
<reference evidence="3 4" key="1">
    <citation type="submission" date="2024-01" db="EMBL/GenBank/DDBJ databases">
        <authorList>
            <person name="Allen C."/>
            <person name="Tagirdzhanova G."/>
        </authorList>
    </citation>
    <scope>NUCLEOTIDE SEQUENCE [LARGE SCALE GENOMIC DNA]</scope>
    <source>
        <strain evidence="3 4">CBS 119000</strain>
    </source>
</reference>
<proteinExistence type="predicted"/>
<feature type="compositionally biased region" description="Basic and acidic residues" evidence="1">
    <location>
        <begin position="203"/>
        <end position="214"/>
    </location>
</feature>
<feature type="compositionally biased region" description="Low complexity" evidence="1">
    <location>
        <begin position="312"/>
        <end position="325"/>
    </location>
</feature>
<accession>A0ABP0E1P4</accession>
<evidence type="ECO:0000256" key="1">
    <source>
        <dbReference type="SAM" id="MobiDB-lite"/>
    </source>
</evidence>
<keyword evidence="4" id="KW-1185">Reference proteome</keyword>